<proteinExistence type="predicted"/>
<accession>A0ABS2G8V4</accession>
<evidence type="ECO:0008006" key="3">
    <source>
        <dbReference type="Google" id="ProtNLM"/>
    </source>
</evidence>
<evidence type="ECO:0000313" key="2">
    <source>
        <dbReference type="Proteomes" id="UP000729290"/>
    </source>
</evidence>
<dbReference type="EMBL" id="JACSNV010000008">
    <property type="protein sequence ID" value="MBM6877891.1"/>
    <property type="molecule type" value="Genomic_DNA"/>
</dbReference>
<evidence type="ECO:0000313" key="1">
    <source>
        <dbReference type="EMBL" id="MBM6877891.1"/>
    </source>
</evidence>
<dbReference type="Proteomes" id="UP000729290">
    <property type="component" value="Unassembled WGS sequence"/>
</dbReference>
<dbReference type="RefSeq" id="WP_205132724.1">
    <property type="nucleotide sequence ID" value="NZ_JACSNT010000002.1"/>
</dbReference>
<sequence length="124" mass="14239">MEVNILGTRYEVKFENELNDIRLGDCSGYCDPSIKKIVVDDFKGKNNHPLSIGDLSVLQKKILRHELIHAFLSESGLQNWSENEDFVDWIALQMPKIAEAERGVLDGIWSENQKNAKKTEPFYD</sequence>
<organism evidence="1 2">
    <name type="scientific">Anaerotignum lactatifermentans</name>
    <dbReference type="NCBI Taxonomy" id="160404"/>
    <lineage>
        <taxon>Bacteria</taxon>
        <taxon>Bacillati</taxon>
        <taxon>Bacillota</taxon>
        <taxon>Clostridia</taxon>
        <taxon>Lachnospirales</taxon>
        <taxon>Anaerotignaceae</taxon>
        <taxon>Anaerotignum</taxon>
    </lineage>
</organism>
<protein>
    <recommendedName>
        <fullName evidence="3">Phage metallopeptidase domain-containing protein</fullName>
    </recommendedName>
</protein>
<gene>
    <name evidence="1" type="ORF">H9X83_06920</name>
</gene>
<name>A0ABS2G8V4_9FIRM</name>
<keyword evidence="2" id="KW-1185">Reference proteome</keyword>
<comment type="caution">
    <text evidence="1">The sequence shown here is derived from an EMBL/GenBank/DDBJ whole genome shotgun (WGS) entry which is preliminary data.</text>
</comment>
<reference evidence="1 2" key="1">
    <citation type="journal article" date="2021" name="Sci. Rep.">
        <title>The distribution of antibiotic resistance genes in chicken gut microbiota commensals.</title>
        <authorList>
            <person name="Juricova H."/>
            <person name="Matiasovicova J."/>
            <person name="Kubasova T."/>
            <person name="Cejkova D."/>
            <person name="Rychlik I."/>
        </authorList>
    </citation>
    <scope>NUCLEOTIDE SEQUENCE [LARGE SCALE GENOMIC DNA]</scope>
    <source>
        <strain evidence="1 2">An431b</strain>
    </source>
</reference>